<dbReference type="PANTHER" id="PTHR16305:SF35">
    <property type="entry name" value="TRANSCRIPTIONAL ACTIVATOR DOMAIN"/>
    <property type="match status" value="1"/>
</dbReference>
<name>A0A1G9WE48_9ACTN</name>
<evidence type="ECO:0000313" key="6">
    <source>
        <dbReference type="Proteomes" id="UP000199341"/>
    </source>
</evidence>
<keyword evidence="6" id="KW-1185">Reference proteome</keyword>
<evidence type="ECO:0000256" key="1">
    <source>
        <dbReference type="ARBA" id="ARBA00022741"/>
    </source>
</evidence>
<dbReference type="InterPro" id="IPR027417">
    <property type="entry name" value="P-loop_NTPase"/>
</dbReference>
<dbReference type="EMBL" id="FNIE01000001">
    <property type="protein sequence ID" value="SDM82812.1"/>
    <property type="molecule type" value="Genomic_DNA"/>
</dbReference>
<dbReference type="InterPro" id="IPR041664">
    <property type="entry name" value="AAA_16"/>
</dbReference>
<sequence>MAAQPARPVDPQAARAADPYPTGPTDPYPTGPADSLPTRPAGPAHPQLPRSAGPDRPRLPDLQPTDPQPPAPVRGPRLVGRSEELAALVGALTADGPATVLVEGEAGIGKTRLLQEALADPALGGVLVAGCLPFGEALTLAPIVDAVRQARTRADELDLSPLGGALRPLFPEWADALPPAPEPLDEAGAARHRLFRALAELLARCGVTALAVEDAHWADEATLDFLLFLAGRPLAERVGLVLTYRPEDVPAGSQLRRIAARPVPGSHRTRIALSPLTVAGTAQFVSSMLDDEHVSDAFAAFLHGHTAGLPLAVEESVRLLGERADLVRHRGEWRRRTLTEIGVPPTIRDAVLERCSRLDPDSRQVLRAAAVLAEAAGPEVVAAVAGLPAARADAAVAAAVRARALVEDADGRVGFRHLLAARAVYDDIPGGERRALHLRAGRALEALHPLPIARLPHHFGAAGDTDGWRHYTELAVDLALATGDQQTAVTALHALLSSGDLPAGAVVRLCRKFPVFAFSGHLGSSDLLEVLRGLLDGGALARSERGEVRAQLGRMLMHAGQYAAGAAELERATADLGERPYEAAAVMSALGRPAGADWPVAAHRRWLDRSVALVEARVPADRHLPFLIDRATSLLEMGDPAGWEVAARIPQTADGPTDPLDVIRAGLNLGDAALRWGYGEDARHRLLRAIGLAERHGHLRLRDMAATTLAHLDWHTGNWQGLAERAATHAAIENEPLIVIDATLVTALLTAATATAPEQLAQAAALFTHVIAEARRRGFADVPLEATAGLARIRLEEGRGEEALELTEAGMRVVDRKAIWLWAVEIAPVRVAALVAAGRTAEAAALVARYARGLRGCTAPAAAASLAECRARLADAEEPAERAAERWDAAAAAWEALPRPCPALLARERQARALGAAGREAEAAALLARTAAALADLGAERDARRVAASEARRPAGGRRGYGDRLSPRELEVVRLMLTGLSTPDIARSLSRSPKTVAAQLTSAMRKHRVNSRTALAVAALKAGITPADPAPGI</sequence>
<dbReference type="Pfam" id="PF00196">
    <property type="entry name" value="GerE"/>
    <property type="match status" value="1"/>
</dbReference>
<accession>A0A1G9WE48</accession>
<dbReference type="GO" id="GO:0005524">
    <property type="term" value="F:ATP binding"/>
    <property type="evidence" value="ECO:0007669"/>
    <property type="project" value="UniProtKB-KW"/>
</dbReference>
<dbReference type="InterPro" id="IPR016032">
    <property type="entry name" value="Sig_transdc_resp-reg_C-effctor"/>
</dbReference>
<evidence type="ECO:0000256" key="2">
    <source>
        <dbReference type="ARBA" id="ARBA00022840"/>
    </source>
</evidence>
<reference evidence="5 6" key="1">
    <citation type="submission" date="2016-10" db="EMBL/GenBank/DDBJ databases">
        <authorList>
            <person name="de Groot N.N."/>
        </authorList>
    </citation>
    <scope>NUCLEOTIDE SEQUENCE [LARGE SCALE GENOMIC DNA]</scope>
    <source>
        <strain evidence="5 6">CGMCC 4.2022</strain>
    </source>
</reference>
<evidence type="ECO:0000259" key="4">
    <source>
        <dbReference type="PROSITE" id="PS50043"/>
    </source>
</evidence>
<keyword evidence="1" id="KW-0547">Nucleotide-binding</keyword>
<proteinExistence type="predicted"/>
<gene>
    <name evidence="5" type="ORF">SAMN05216259_101619</name>
</gene>
<feature type="compositionally biased region" description="Pro residues" evidence="3">
    <location>
        <begin position="21"/>
        <end position="30"/>
    </location>
</feature>
<dbReference type="PANTHER" id="PTHR16305">
    <property type="entry name" value="TESTICULAR SOLUBLE ADENYLYL CYCLASE"/>
    <property type="match status" value="1"/>
</dbReference>
<dbReference type="SMART" id="SM00421">
    <property type="entry name" value="HTH_LUXR"/>
    <property type="match status" value="1"/>
</dbReference>
<dbReference type="STRING" id="310781.SAMN05216259_101619"/>
<dbReference type="CDD" id="cd06170">
    <property type="entry name" value="LuxR_C_like"/>
    <property type="match status" value="1"/>
</dbReference>
<protein>
    <submittedName>
        <fullName evidence="5">Regulatory protein, luxR family</fullName>
    </submittedName>
</protein>
<dbReference type="InterPro" id="IPR036388">
    <property type="entry name" value="WH-like_DNA-bd_sf"/>
</dbReference>
<dbReference type="SUPFAM" id="SSF52540">
    <property type="entry name" value="P-loop containing nucleoside triphosphate hydrolases"/>
    <property type="match status" value="1"/>
</dbReference>
<dbReference type="Gene3D" id="1.10.10.10">
    <property type="entry name" value="Winged helix-like DNA-binding domain superfamily/Winged helix DNA-binding domain"/>
    <property type="match status" value="1"/>
</dbReference>
<dbReference type="GO" id="GO:0003677">
    <property type="term" value="F:DNA binding"/>
    <property type="evidence" value="ECO:0007669"/>
    <property type="project" value="InterPro"/>
</dbReference>
<dbReference type="PROSITE" id="PS50043">
    <property type="entry name" value="HTH_LUXR_2"/>
    <property type="match status" value="1"/>
</dbReference>
<dbReference type="Proteomes" id="UP000199341">
    <property type="component" value="Unassembled WGS sequence"/>
</dbReference>
<dbReference type="AlphaFoldDB" id="A0A1G9WE48"/>
<feature type="domain" description="HTH luxR-type" evidence="4">
    <location>
        <begin position="958"/>
        <end position="1023"/>
    </location>
</feature>
<evidence type="ECO:0000313" key="5">
    <source>
        <dbReference type="EMBL" id="SDM82812.1"/>
    </source>
</evidence>
<dbReference type="SUPFAM" id="SSF46894">
    <property type="entry name" value="C-terminal effector domain of the bipartite response regulators"/>
    <property type="match status" value="1"/>
</dbReference>
<dbReference type="GO" id="GO:0006355">
    <property type="term" value="P:regulation of DNA-templated transcription"/>
    <property type="evidence" value="ECO:0007669"/>
    <property type="project" value="InterPro"/>
</dbReference>
<dbReference type="PROSITE" id="PS00622">
    <property type="entry name" value="HTH_LUXR_1"/>
    <property type="match status" value="1"/>
</dbReference>
<dbReference type="GO" id="GO:0005737">
    <property type="term" value="C:cytoplasm"/>
    <property type="evidence" value="ECO:0007669"/>
    <property type="project" value="TreeGrafter"/>
</dbReference>
<dbReference type="InterPro" id="IPR000792">
    <property type="entry name" value="Tscrpt_reg_LuxR_C"/>
</dbReference>
<dbReference type="GO" id="GO:0004016">
    <property type="term" value="F:adenylate cyclase activity"/>
    <property type="evidence" value="ECO:0007669"/>
    <property type="project" value="TreeGrafter"/>
</dbReference>
<dbReference type="Pfam" id="PF13191">
    <property type="entry name" value="AAA_16"/>
    <property type="match status" value="1"/>
</dbReference>
<organism evidence="5 6">
    <name type="scientific">Actinacidiphila guanduensis</name>
    <dbReference type="NCBI Taxonomy" id="310781"/>
    <lineage>
        <taxon>Bacteria</taxon>
        <taxon>Bacillati</taxon>
        <taxon>Actinomycetota</taxon>
        <taxon>Actinomycetes</taxon>
        <taxon>Kitasatosporales</taxon>
        <taxon>Streptomycetaceae</taxon>
        <taxon>Actinacidiphila</taxon>
    </lineage>
</organism>
<keyword evidence="2" id="KW-0067">ATP-binding</keyword>
<feature type="region of interest" description="Disordered" evidence="3">
    <location>
        <begin position="1"/>
        <end position="77"/>
    </location>
</feature>
<evidence type="ECO:0000256" key="3">
    <source>
        <dbReference type="SAM" id="MobiDB-lite"/>
    </source>
</evidence>